<reference evidence="2" key="1">
    <citation type="journal article" date="2021" name="Nat. Commun.">
        <title>Genetic determinants of endophytism in the Arabidopsis root mycobiome.</title>
        <authorList>
            <person name="Mesny F."/>
            <person name="Miyauchi S."/>
            <person name="Thiergart T."/>
            <person name="Pickel B."/>
            <person name="Atanasova L."/>
            <person name="Karlsson M."/>
            <person name="Huettel B."/>
            <person name="Barry K.W."/>
            <person name="Haridas S."/>
            <person name="Chen C."/>
            <person name="Bauer D."/>
            <person name="Andreopoulos W."/>
            <person name="Pangilinan J."/>
            <person name="LaButti K."/>
            <person name="Riley R."/>
            <person name="Lipzen A."/>
            <person name="Clum A."/>
            <person name="Drula E."/>
            <person name="Henrissat B."/>
            <person name="Kohler A."/>
            <person name="Grigoriev I.V."/>
            <person name="Martin F.M."/>
            <person name="Hacquard S."/>
        </authorList>
    </citation>
    <scope>NUCLEOTIDE SEQUENCE</scope>
    <source>
        <strain evidence="2">MPI-CAGE-AT-0147</strain>
    </source>
</reference>
<feature type="region of interest" description="Disordered" evidence="1">
    <location>
        <begin position="52"/>
        <end position="80"/>
    </location>
</feature>
<dbReference type="EMBL" id="JAGMUV010000027">
    <property type="protein sequence ID" value="KAH7118385.1"/>
    <property type="molecule type" value="Genomic_DNA"/>
</dbReference>
<protein>
    <submittedName>
        <fullName evidence="2">Uncharacterized protein</fullName>
    </submittedName>
</protein>
<comment type="caution">
    <text evidence="2">The sequence shown here is derived from an EMBL/GenBank/DDBJ whole genome shotgun (WGS) entry which is preliminary data.</text>
</comment>
<evidence type="ECO:0000313" key="3">
    <source>
        <dbReference type="Proteomes" id="UP000738349"/>
    </source>
</evidence>
<gene>
    <name evidence="2" type="ORF">EDB81DRAFT_701429</name>
</gene>
<proteinExistence type="predicted"/>
<dbReference type="AlphaFoldDB" id="A0A9P9IGE1"/>
<feature type="region of interest" description="Disordered" evidence="1">
    <location>
        <begin position="284"/>
        <end position="365"/>
    </location>
</feature>
<keyword evidence="3" id="KW-1185">Reference proteome</keyword>
<feature type="compositionally biased region" description="Basic and acidic residues" evidence="1">
    <location>
        <begin position="323"/>
        <end position="338"/>
    </location>
</feature>
<organism evidence="2 3">
    <name type="scientific">Dactylonectria macrodidyma</name>
    <dbReference type="NCBI Taxonomy" id="307937"/>
    <lineage>
        <taxon>Eukaryota</taxon>
        <taxon>Fungi</taxon>
        <taxon>Dikarya</taxon>
        <taxon>Ascomycota</taxon>
        <taxon>Pezizomycotina</taxon>
        <taxon>Sordariomycetes</taxon>
        <taxon>Hypocreomycetidae</taxon>
        <taxon>Hypocreales</taxon>
        <taxon>Nectriaceae</taxon>
        <taxon>Dactylonectria</taxon>
    </lineage>
</organism>
<dbReference type="OrthoDB" id="5150060at2759"/>
<feature type="region of interest" description="Disordered" evidence="1">
    <location>
        <begin position="396"/>
        <end position="418"/>
    </location>
</feature>
<accession>A0A9P9IGE1</accession>
<evidence type="ECO:0000313" key="2">
    <source>
        <dbReference type="EMBL" id="KAH7118385.1"/>
    </source>
</evidence>
<name>A0A9P9IGE1_9HYPO</name>
<dbReference type="Proteomes" id="UP000738349">
    <property type="component" value="Unassembled WGS sequence"/>
</dbReference>
<feature type="compositionally biased region" description="Basic and acidic residues" evidence="1">
    <location>
        <begin position="284"/>
        <end position="311"/>
    </location>
</feature>
<evidence type="ECO:0000256" key="1">
    <source>
        <dbReference type="SAM" id="MobiDB-lite"/>
    </source>
</evidence>
<sequence>MSPPKIPPEHVYCVQAGKKHHELFTTTYVGANYCGHCGLANPFRLQHQARSKTPALPGPYDEVVEVEDSPPRPVSPASQLLRDRPKPVSFISIGRTAQLLPNEVSAPGTVNTRARIPPPEAPGNPHFMTVASAASRAIQDTKTSTRKPMRQRTGYQWVHISLLLVSLETRYFNGLAVEVPETVLPLKDTVIKFSSADLLTWPSFTAILFDHLRPLPPTIDLTNRDLWSLSYASSFSGKKIVTVPNTDKYTTPSSMLASGHFGNNQAGQLKVLVVLTSTDVVDKQEPVTPLRPDEYSTPVKEEKKRKVKQEDPSPAPRRKKRIKQEEHVKKESRTRDTYQVKQGVHIKVKPEERVPTASRQSPTDDELEDIVEEIIVHEDVADPCEVEDPLRDLLFDDIPGDKGSGGMAGEGDEVDGGDDEEILVPEFVTREFIAQSINSDQARLPGTDIDEALPPARSTRFKGTKIPATFAVRQNRKD</sequence>